<sequence>MDKVALNLPWLRASLAETAKVDEICRRLLGISERVYGPGKKDHSRDIRLHIMRNDFMLESTVGSSGFAGRQIELNMIAASFSTHCADLTEVHRYALVKYIPRLRPDCDAQDVHEALQQALPRSPNTDGIAAALAQAQRVYANRWKPTGKPRVVLFISSEKENNELDHRKLEISLFKNHKVLTVRRSLAALSAQCSTLLAPLEPAGFDGAAAADGSRGPQALLVDGHEVAVAYFREGYWPGQFCPAEECWTARETIEISEAVKCPSAPAQLAGMKKVQQLLSQAHELRRFAPDGVGQRLRRCFARQEDPSAESEEAKQAVRAAKDDPASWVMKPQARRARGATLRVRAGHLRRLPGRRHRGASKCGAGPPVAIQGQGHEPGGRLCWQRRGRCTAAGAGPTLLVAGGALHLMARFLMSGTFCRHAIGTSGKASTP</sequence>
<keyword evidence="9" id="KW-0067">ATP-binding</keyword>
<evidence type="ECO:0000256" key="6">
    <source>
        <dbReference type="ARBA" id="ARBA00022684"/>
    </source>
</evidence>
<evidence type="ECO:0000259" key="12">
    <source>
        <dbReference type="Pfam" id="PF03199"/>
    </source>
</evidence>
<name>A0ABN9ULY3_9DINO</name>
<keyword evidence="10" id="KW-0460">Magnesium</keyword>
<dbReference type="Pfam" id="PF03917">
    <property type="entry name" value="GSH_synth_ATP"/>
    <property type="match status" value="1"/>
</dbReference>
<comment type="caution">
    <text evidence="13">The sequence shown here is derived from an EMBL/GenBank/DDBJ whole genome shotgun (WGS) entry which is preliminary data.</text>
</comment>
<keyword evidence="14" id="KW-1185">Reference proteome</keyword>
<dbReference type="EMBL" id="CAUYUJ010016021">
    <property type="protein sequence ID" value="CAK0860906.1"/>
    <property type="molecule type" value="Genomic_DNA"/>
</dbReference>
<dbReference type="PANTHER" id="PTHR11130:SF0">
    <property type="entry name" value="GLUTATHIONE SYNTHETASE"/>
    <property type="match status" value="1"/>
</dbReference>
<dbReference type="InterPro" id="IPR037013">
    <property type="entry name" value="GSH-S_sub-bd_sf"/>
</dbReference>
<keyword evidence="6" id="KW-0317">Glutathione biosynthesis</keyword>
<dbReference type="SUPFAM" id="SSF52440">
    <property type="entry name" value="PreATP-grasp domain"/>
    <property type="match status" value="1"/>
</dbReference>
<feature type="region of interest" description="Disordered" evidence="11">
    <location>
        <begin position="304"/>
        <end position="325"/>
    </location>
</feature>
<dbReference type="InterPro" id="IPR004887">
    <property type="entry name" value="GSH_synth_subst-bd"/>
</dbReference>
<keyword evidence="7" id="KW-0479">Metal-binding</keyword>
<dbReference type="Proteomes" id="UP001189429">
    <property type="component" value="Unassembled WGS sequence"/>
</dbReference>
<keyword evidence="5" id="KW-0436">Ligase</keyword>
<evidence type="ECO:0000256" key="3">
    <source>
        <dbReference type="ARBA" id="ARBA00010385"/>
    </source>
</evidence>
<organism evidence="13 14">
    <name type="scientific">Prorocentrum cordatum</name>
    <dbReference type="NCBI Taxonomy" id="2364126"/>
    <lineage>
        <taxon>Eukaryota</taxon>
        <taxon>Sar</taxon>
        <taxon>Alveolata</taxon>
        <taxon>Dinophyceae</taxon>
        <taxon>Prorocentrales</taxon>
        <taxon>Prorocentraceae</taxon>
        <taxon>Prorocentrum</taxon>
    </lineage>
</organism>
<dbReference type="SUPFAM" id="SSF56059">
    <property type="entry name" value="Glutathione synthetase ATP-binding domain-like"/>
    <property type="match status" value="1"/>
</dbReference>
<evidence type="ECO:0000256" key="8">
    <source>
        <dbReference type="ARBA" id="ARBA00022741"/>
    </source>
</evidence>
<dbReference type="InterPro" id="IPR005615">
    <property type="entry name" value="Glutathione_synthase"/>
</dbReference>
<dbReference type="InterPro" id="IPR016185">
    <property type="entry name" value="PreATP-grasp_dom_sf"/>
</dbReference>
<comment type="cofactor">
    <cofactor evidence="1">
        <name>Mg(2+)</name>
        <dbReference type="ChEBI" id="CHEBI:18420"/>
    </cofactor>
</comment>
<evidence type="ECO:0000256" key="7">
    <source>
        <dbReference type="ARBA" id="ARBA00022723"/>
    </source>
</evidence>
<comment type="similarity">
    <text evidence="3">Belongs to the eukaryotic GSH synthase family.</text>
</comment>
<gene>
    <name evidence="13" type="ORF">PCOR1329_LOCUS49733</name>
</gene>
<feature type="domain" description="Glutathione synthase substrate-binding" evidence="12">
    <location>
        <begin position="152"/>
        <end position="271"/>
    </location>
</feature>
<evidence type="ECO:0000256" key="10">
    <source>
        <dbReference type="ARBA" id="ARBA00022842"/>
    </source>
</evidence>
<protein>
    <recommendedName>
        <fullName evidence="4">glutathione synthase</fullName>
        <ecNumber evidence="4">6.3.2.3</ecNumber>
    </recommendedName>
</protein>
<dbReference type="Gene3D" id="3.40.50.1760">
    <property type="entry name" value="Glutathione synthase, substrate-binding domain superfamily, eukaryotic"/>
    <property type="match status" value="1"/>
</dbReference>
<evidence type="ECO:0000256" key="4">
    <source>
        <dbReference type="ARBA" id="ARBA00012214"/>
    </source>
</evidence>
<dbReference type="EC" id="6.3.2.3" evidence="4"/>
<evidence type="ECO:0000256" key="9">
    <source>
        <dbReference type="ARBA" id="ARBA00022840"/>
    </source>
</evidence>
<evidence type="ECO:0000256" key="11">
    <source>
        <dbReference type="SAM" id="MobiDB-lite"/>
    </source>
</evidence>
<accession>A0ABN9ULY3</accession>
<keyword evidence="8" id="KW-0547">Nucleotide-binding</keyword>
<evidence type="ECO:0000313" key="13">
    <source>
        <dbReference type="EMBL" id="CAK0860906.1"/>
    </source>
</evidence>
<dbReference type="Pfam" id="PF03199">
    <property type="entry name" value="GSH_synthase"/>
    <property type="match status" value="1"/>
</dbReference>
<evidence type="ECO:0000313" key="14">
    <source>
        <dbReference type="Proteomes" id="UP001189429"/>
    </source>
</evidence>
<dbReference type="Gene3D" id="1.10.1080.10">
    <property type="entry name" value="Glutathione Synthetase, Chain A, domain 3"/>
    <property type="match status" value="1"/>
</dbReference>
<proteinExistence type="inferred from homology"/>
<evidence type="ECO:0000256" key="5">
    <source>
        <dbReference type="ARBA" id="ARBA00022598"/>
    </source>
</evidence>
<reference evidence="13" key="1">
    <citation type="submission" date="2023-10" db="EMBL/GenBank/DDBJ databases">
        <authorList>
            <person name="Chen Y."/>
            <person name="Shah S."/>
            <person name="Dougan E. K."/>
            <person name="Thang M."/>
            <person name="Chan C."/>
        </authorList>
    </citation>
    <scope>NUCLEOTIDE SEQUENCE [LARGE SCALE GENOMIC DNA]</scope>
</reference>
<dbReference type="PANTHER" id="PTHR11130">
    <property type="entry name" value="GLUTATHIONE SYNTHETASE"/>
    <property type="match status" value="1"/>
</dbReference>
<comment type="pathway">
    <text evidence="2">Sulfur metabolism; glutathione biosynthesis; glutathione from L-cysteine and L-glutamate: step 2/2.</text>
</comment>
<evidence type="ECO:0000256" key="1">
    <source>
        <dbReference type="ARBA" id="ARBA00001946"/>
    </source>
</evidence>
<feature type="region of interest" description="Disordered" evidence="11">
    <location>
        <begin position="356"/>
        <end position="375"/>
    </location>
</feature>
<evidence type="ECO:0000256" key="2">
    <source>
        <dbReference type="ARBA" id="ARBA00004965"/>
    </source>
</evidence>
<dbReference type="InterPro" id="IPR014042">
    <property type="entry name" value="Glutathione_synthase_a-hlx"/>
</dbReference>